<name>E0NAT4_NEIM3</name>
<dbReference type="EMBL" id="AEEF01000078">
    <property type="protein sequence ID" value="EFM03935.1"/>
    <property type="molecule type" value="Genomic_DNA"/>
</dbReference>
<dbReference type="HOGENOM" id="CLU_3101290_0_0_4"/>
<proteinExistence type="predicted"/>
<reference evidence="1 2" key="1">
    <citation type="submission" date="2010-07" db="EMBL/GenBank/DDBJ databases">
        <authorList>
            <person name="Muzny D."/>
            <person name="Qin X."/>
            <person name="Deng J."/>
            <person name="Jiang H."/>
            <person name="Liu Y."/>
            <person name="Qu J."/>
            <person name="Song X.-Z."/>
            <person name="Zhang L."/>
            <person name="Thornton R."/>
            <person name="Coyle M."/>
            <person name="Francisco L."/>
            <person name="Jackson L."/>
            <person name="Javaid M."/>
            <person name="Korchina V."/>
            <person name="Kovar C."/>
            <person name="Mata R."/>
            <person name="Mathew T."/>
            <person name="Ngo R."/>
            <person name="Nguyen L."/>
            <person name="Nguyen N."/>
            <person name="Okwuonu G."/>
            <person name="Ongeri F."/>
            <person name="Pham C."/>
            <person name="Simmons D."/>
            <person name="Wilczek-Boney K."/>
            <person name="Hale W."/>
            <person name="Jakkamsetti A."/>
            <person name="Pham P."/>
            <person name="Ruth R."/>
            <person name="San Lucas F."/>
            <person name="Warren J."/>
            <person name="Zhang J."/>
            <person name="Zhao Z."/>
            <person name="Zhou C."/>
            <person name="Zhu D."/>
            <person name="Lee S."/>
            <person name="Bess C."/>
            <person name="Blankenburg K."/>
            <person name="Forbes L."/>
            <person name="Fu Q."/>
            <person name="Gubbala S."/>
            <person name="Hirani K."/>
            <person name="Jayaseelan J.C."/>
            <person name="Lara F."/>
            <person name="Munidasa M."/>
            <person name="Palculict T."/>
            <person name="Patil S."/>
            <person name="Pu L.-L."/>
            <person name="Saada N."/>
            <person name="Tang L."/>
            <person name="Weissenberger G."/>
            <person name="Zhu Y."/>
            <person name="Hemphill L."/>
            <person name="Shang Y."/>
            <person name="Youmans B."/>
            <person name="Ayvaz T."/>
            <person name="Ross M."/>
            <person name="Santibanez J."/>
            <person name="Aqrawi P."/>
            <person name="Gross S."/>
            <person name="Joshi V."/>
            <person name="Fowler G."/>
            <person name="Nazareth L."/>
            <person name="Reid J."/>
            <person name="Worley K."/>
            <person name="Petrosino J."/>
            <person name="Highlander S."/>
            <person name="Gibbs R."/>
        </authorList>
    </citation>
    <scope>NUCLEOTIDE SEQUENCE [LARGE SCALE GENOMIC DNA]</scope>
    <source>
        <strain evidence="1 2">ATCC 13091</strain>
    </source>
</reference>
<comment type="caution">
    <text evidence="1">The sequence shown here is derived from an EMBL/GenBank/DDBJ whole genome shotgun (WGS) entry which is preliminary data.</text>
</comment>
<evidence type="ECO:0000313" key="2">
    <source>
        <dbReference type="Proteomes" id="UP000005526"/>
    </source>
</evidence>
<sequence>MLLQRSHALFCQQVEFFSGNQRGKAPPQHRSMYCGRASIYSFRKSFSFKTA</sequence>
<dbReference type="AlphaFoldDB" id="E0NAT4"/>
<evidence type="ECO:0000313" key="1">
    <source>
        <dbReference type="EMBL" id="EFM03935.1"/>
    </source>
</evidence>
<organism evidence="1 2">
    <name type="scientific">Neisseria meningitidis serogroup B (strain ATCC 13091 / M2091)</name>
    <dbReference type="NCBI Taxonomy" id="862513"/>
    <lineage>
        <taxon>Bacteria</taxon>
        <taxon>Pseudomonadati</taxon>
        <taxon>Pseudomonadota</taxon>
        <taxon>Betaproteobacteria</taxon>
        <taxon>Neisseriales</taxon>
        <taxon>Neisseriaceae</taxon>
        <taxon>Neisseria</taxon>
    </lineage>
</organism>
<gene>
    <name evidence="1" type="ORF">HMPREF0602_1616</name>
</gene>
<dbReference type="Proteomes" id="UP000005526">
    <property type="component" value="Unassembled WGS sequence"/>
</dbReference>
<protein>
    <submittedName>
        <fullName evidence="1">Uncharacterized protein</fullName>
    </submittedName>
</protein>
<accession>E0NAT4</accession>